<evidence type="ECO:0000313" key="2">
    <source>
        <dbReference type="Proteomes" id="UP000887565"/>
    </source>
</evidence>
<feature type="transmembrane region" description="Helical" evidence="1">
    <location>
        <begin position="6"/>
        <end position="27"/>
    </location>
</feature>
<keyword evidence="2" id="KW-1185">Reference proteome</keyword>
<dbReference type="WBParaSite" id="nRc.2.0.1.t19465-RA">
    <property type="protein sequence ID" value="nRc.2.0.1.t19465-RA"/>
    <property type="gene ID" value="nRc.2.0.1.g19465"/>
</dbReference>
<dbReference type="AlphaFoldDB" id="A0A915IZB8"/>
<organism evidence="2 3">
    <name type="scientific">Romanomermis culicivorax</name>
    <name type="common">Nematode worm</name>
    <dbReference type="NCBI Taxonomy" id="13658"/>
    <lineage>
        <taxon>Eukaryota</taxon>
        <taxon>Metazoa</taxon>
        <taxon>Ecdysozoa</taxon>
        <taxon>Nematoda</taxon>
        <taxon>Enoplea</taxon>
        <taxon>Dorylaimia</taxon>
        <taxon>Mermithida</taxon>
        <taxon>Mermithoidea</taxon>
        <taxon>Mermithidae</taxon>
        <taxon>Romanomermis</taxon>
    </lineage>
</organism>
<keyword evidence="1" id="KW-0472">Membrane</keyword>
<accession>A0A915IZB8</accession>
<reference evidence="3" key="1">
    <citation type="submission" date="2022-11" db="UniProtKB">
        <authorList>
            <consortium name="WormBaseParasite"/>
        </authorList>
    </citation>
    <scope>IDENTIFICATION</scope>
</reference>
<proteinExistence type="predicted"/>
<sequence length="97" mass="11442">MKYSAFILSIAMINYIVIELLYSIQAAEDLNDDVKRLAEDPSKLRSKFISRFGRGRARLTWGKRFYADADNEIYGFDKRIPIQAFYGKPLFYRRYGK</sequence>
<name>A0A915IZB8_ROMCU</name>
<protein>
    <submittedName>
        <fullName evidence="3">Uncharacterized protein</fullName>
    </submittedName>
</protein>
<keyword evidence="1" id="KW-0812">Transmembrane</keyword>
<evidence type="ECO:0000256" key="1">
    <source>
        <dbReference type="SAM" id="Phobius"/>
    </source>
</evidence>
<dbReference type="Proteomes" id="UP000887565">
    <property type="component" value="Unplaced"/>
</dbReference>
<keyword evidence="1" id="KW-1133">Transmembrane helix</keyword>
<evidence type="ECO:0000313" key="3">
    <source>
        <dbReference type="WBParaSite" id="nRc.2.0.1.t19465-RA"/>
    </source>
</evidence>